<gene>
    <name evidence="7" type="ORF">A4U43_C03F7600</name>
</gene>
<reference evidence="8" key="1">
    <citation type="journal article" date="2017" name="Nat. Commun.">
        <title>The asparagus genome sheds light on the origin and evolution of a young Y chromosome.</title>
        <authorList>
            <person name="Harkess A."/>
            <person name="Zhou J."/>
            <person name="Xu C."/>
            <person name="Bowers J.E."/>
            <person name="Van der Hulst R."/>
            <person name="Ayyampalayam S."/>
            <person name="Mercati F."/>
            <person name="Riccardi P."/>
            <person name="McKain M.R."/>
            <person name="Kakrana A."/>
            <person name="Tang H."/>
            <person name="Ray J."/>
            <person name="Groenendijk J."/>
            <person name="Arikit S."/>
            <person name="Mathioni S.M."/>
            <person name="Nakano M."/>
            <person name="Shan H."/>
            <person name="Telgmann-Rauber A."/>
            <person name="Kanno A."/>
            <person name="Yue Z."/>
            <person name="Chen H."/>
            <person name="Li W."/>
            <person name="Chen Y."/>
            <person name="Xu X."/>
            <person name="Zhang Y."/>
            <person name="Luo S."/>
            <person name="Chen H."/>
            <person name="Gao J."/>
            <person name="Mao Z."/>
            <person name="Pires J.C."/>
            <person name="Luo M."/>
            <person name="Kudrna D."/>
            <person name="Wing R.A."/>
            <person name="Meyers B.C."/>
            <person name="Yi K."/>
            <person name="Kong H."/>
            <person name="Lavrijsen P."/>
            <person name="Sunseri F."/>
            <person name="Falavigna A."/>
            <person name="Ye Y."/>
            <person name="Leebens-Mack J.H."/>
            <person name="Chen G."/>
        </authorList>
    </citation>
    <scope>NUCLEOTIDE SEQUENCE [LARGE SCALE GENOMIC DNA]</scope>
    <source>
        <strain evidence="8">cv. DH0086</strain>
    </source>
</reference>
<feature type="region of interest" description="Disordered" evidence="6">
    <location>
        <begin position="892"/>
        <end position="924"/>
    </location>
</feature>
<dbReference type="EMBL" id="CM007383">
    <property type="protein sequence ID" value="ONK74554.1"/>
    <property type="molecule type" value="Genomic_DNA"/>
</dbReference>
<evidence type="ECO:0000313" key="7">
    <source>
        <dbReference type="EMBL" id="ONK74554.1"/>
    </source>
</evidence>
<comment type="similarity">
    <text evidence="4">Belongs to the CRWN family.</text>
</comment>
<feature type="compositionally biased region" description="Polar residues" evidence="6">
    <location>
        <begin position="958"/>
        <end position="974"/>
    </location>
</feature>
<evidence type="ECO:0000256" key="6">
    <source>
        <dbReference type="SAM" id="MobiDB-lite"/>
    </source>
</evidence>
<feature type="coiled-coil region" evidence="5">
    <location>
        <begin position="406"/>
        <end position="692"/>
    </location>
</feature>
<evidence type="ECO:0000256" key="3">
    <source>
        <dbReference type="ARBA" id="ARBA00024186"/>
    </source>
</evidence>
<dbReference type="GO" id="GO:0005652">
    <property type="term" value="C:nuclear lamina"/>
    <property type="evidence" value="ECO:0007669"/>
    <property type="project" value="UniProtKB-SubCell"/>
</dbReference>
<evidence type="ECO:0000256" key="4">
    <source>
        <dbReference type="ARBA" id="ARBA00024208"/>
    </source>
</evidence>
<feature type="coiled-coil region" evidence="5">
    <location>
        <begin position="120"/>
        <end position="227"/>
    </location>
</feature>
<feature type="region of interest" description="Disordered" evidence="6">
    <location>
        <begin position="987"/>
        <end position="1033"/>
    </location>
</feature>
<feature type="region of interest" description="Disordered" evidence="6">
    <location>
        <begin position="783"/>
        <end position="804"/>
    </location>
</feature>
<feature type="region of interest" description="Disordered" evidence="6">
    <location>
        <begin position="832"/>
        <end position="857"/>
    </location>
</feature>
<feature type="compositionally biased region" description="Basic and acidic residues" evidence="6">
    <location>
        <begin position="795"/>
        <end position="804"/>
    </location>
</feature>
<feature type="coiled-coil region" evidence="5">
    <location>
        <begin position="338"/>
        <end position="372"/>
    </location>
</feature>
<dbReference type="Proteomes" id="UP000243459">
    <property type="component" value="Chromosome 3"/>
</dbReference>
<protein>
    <recommendedName>
        <fullName evidence="9">Protein CROWDED NUCLEI 4</fullName>
    </recommendedName>
</protein>
<evidence type="ECO:0000256" key="2">
    <source>
        <dbReference type="ARBA" id="ARBA00023242"/>
    </source>
</evidence>
<dbReference type="Gramene" id="ONK74554">
    <property type="protein sequence ID" value="ONK74554"/>
    <property type="gene ID" value="A4U43_C03F7600"/>
</dbReference>
<keyword evidence="2" id="KW-0539">Nucleus</keyword>
<dbReference type="GO" id="GO:0006997">
    <property type="term" value="P:nucleus organization"/>
    <property type="evidence" value="ECO:0007669"/>
    <property type="project" value="InterPro"/>
</dbReference>
<feature type="compositionally biased region" description="Acidic residues" evidence="6">
    <location>
        <begin position="1018"/>
        <end position="1031"/>
    </location>
</feature>
<name>A0A5P1F8W5_ASPOF</name>
<evidence type="ECO:0008006" key="9">
    <source>
        <dbReference type="Google" id="ProtNLM"/>
    </source>
</evidence>
<dbReference type="AlphaFoldDB" id="A0A5P1F8W5"/>
<feature type="region of interest" description="Disordered" evidence="6">
    <location>
        <begin position="1"/>
        <end position="34"/>
    </location>
</feature>
<evidence type="ECO:0000313" key="8">
    <source>
        <dbReference type="Proteomes" id="UP000243459"/>
    </source>
</evidence>
<keyword evidence="8" id="KW-1185">Reference proteome</keyword>
<feature type="region of interest" description="Disordered" evidence="6">
    <location>
        <begin position="958"/>
        <end position="977"/>
    </location>
</feature>
<dbReference type="PANTHER" id="PTHR31908:SF2">
    <property type="entry name" value="PROTEIN CROWDED NUCLEI 4"/>
    <property type="match status" value="1"/>
</dbReference>
<organism evidence="7 8">
    <name type="scientific">Asparagus officinalis</name>
    <name type="common">Garden asparagus</name>
    <dbReference type="NCBI Taxonomy" id="4686"/>
    <lineage>
        <taxon>Eukaryota</taxon>
        <taxon>Viridiplantae</taxon>
        <taxon>Streptophyta</taxon>
        <taxon>Embryophyta</taxon>
        <taxon>Tracheophyta</taxon>
        <taxon>Spermatophyta</taxon>
        <taxon>Magnoliopsida</taxon>
        <taxon>Liliopsida</taxon>
        <taxon>Asparagales</taxon>
        <taxon>Asparagaceae</taxon>
        <taxon>Asparagoideae</taxon>
        <taxon>Asparagus</taxon>
    </lineage>
</organism>
<accession>A0A5P1F8W5</accession>
<feature type="compositionally biased region" description="Polar residues" evidence="6">
    <location>
        <begin position="897"/>
        <end position="910"/>
    </location>
</feature>
<sequence>MANPRFRASPATPAAGRSPGSRVLETSAPANGGSFSKEEAIWRRLREAGFDEETVNRRDKIALVKYITKLESELYDYQHSMGLLILEKKELMSKYEQVKVSADLAEDVYKRNQAGHASALAEARKEEESLERALAIEKALHEMRAESAETKLAYETKLVEAREMMETAQKKLEEAESKLHSAESLHAEASRSHNTALRNLQDVEAREDDLRRRLMSFQSECDAKEKELSLQRQSLYDSQRILNQEQEKLLEGQALLNQREDYIYRRSKELSRFEKELNETKGKYEEDCRTLKEKNFNLDLDMAALATREEAVIERESQLDRRERELLVLQEKISGKEYNEIQRLAAEHEDTLQRKKREFEAELEEKRKLFEDEMGVRSTAYEERMSELIKRENLIKEKEDSIEAQLKAFSKNQEDLANRLKLLEEEEQNLHAMEKAAEMGMLNLQKEREEIKKMEVDLEKIKGSLEEQKDQILREQEKLELSIHERNELLVLETKLKEEIDSFRSKKMELDVEADKLKAEKEKFEIEWEMIDEKREELRKETERVAEESKGICVYLKNEHDSIKLEKDNLRNQFKMEAESLSREREEFMSRMEREHSDWVIKIQREREDFVKDINIQRKELENCIEKRREEVETYLREKEEAFEQERSKELQHISSQKEMIAKRLQHVASELKRLDNERMEIALDREQREREWSDIKTSVEVLNIQREKLQKQRELLHVDREEIYQKIQHLNKLEHLDIESENRALFDLHSQQQHLSKSRFPIKRCTSTSAGDLSIDMEQEQKFSAHGGSGSKLLPDKSSDESSPRLLATMSMVKKYARAIFGRSPEKLVGANSERNVKGRASTKSGGGSAGKENGSNLFKKLSLERNVEIIPEIEHKSGADKVITQLKEDGANGMSEENPSTVVNGQQKLRNRKKRHNDSLSTDHLEADLNQKQQKKAKQSGNDMLEENSSVRILNNGNSRISENPSPSSNLTPPCHGYQNAAQEQENGSAFLEGGQPANEIASLKEGDGGNHVTSEEVDSDDNSGDEVEEAKSSRLHKIWFFLTT</sequence>
<dbReference type="PANTHER" id="PTHR31908">
    <property type="entry name" value="PROTEIN CROWDED NUCLEI 4"/>
    <property type="match status" value="1"/>
</dbReference>
<dbReference type="InterPro" id="IPR040418">
    <property type="entry name" value="CRWN"/>
</dbReference>
<evidence type="ECO:0000256" key="1">
    <source>
        <dbReference type="ARBA" id="ARBA00023054"/>
    </source>
</evidence>
<dbReference type="OMA" id="REHKEFM"/>
<comment type="subcellular location">
    <subcellularLocation>
        <location evidence="3">Nucleus lamina</location>
    </subcellularLocation>
</comment>
<proteinExistence type="inferred from homology"/>
<evidence type="ECO:0000256" key="5">
    <source>
        <dbReference type="SAM" id="Coils"/>
    </source>
</evidence>
<keyword evidence="1 5" id="KW-0175">Coiled coil</keyword>